<comment type="catalytic activity">
    <reaction evidence="3">
        <text>2',3'-cGAMP + H2O = Gp(2'-5')Ap(3') + H(+)</text>
        <dbReference type="Rhea" id="RHEA:59472"/>
        <dbReference type="ChEBI" id="CHEBI:15377"/>
        <dbReference type="ChEBI" id="CHEBI:15378"/>
        <dbReference type="ChEBI" id="CHEBI:143093"/>
        <dbReference type="ChEBI" id="CHEBI:143098"/>
    </reaction>
    <physiologicalReaction direction="left-to-right" evidence="3">
        <dbReference type="Rhea" id="RHEA:59473"/>
    </physiologicalReaction>
</comment>
<sequence length="274" mass="30885">MISAFSFALILMAAAATTTSSLSISSPTMEEIYNVKFSVDHSKRTMRVVSVDNEDVLVKVVPPHGATNGADEYSLAHQFPGVVTQVMFPAVSRDDDLYVMLSNGVLMRTHATRVYANFHVHSNRFIYGQLLSFVVDDFSLAAKIYIGAPIFRNKKLVSVVTCRYDEYDEGVVVFPVSGVRPRRLVSGQYMFDDRVVVQELRENNSVYGRRQLPYASVKNFAIAADNNRNEHRDLPRIVGVFYNERDVTVTLSEGDFEIDRVRFDGPLIVPQEEK</sequence>
<proteinExistence type="inferred from homology"/>
<evidence type="ECO:0000313" key="5">
    <source>
        <dbReference type="EMBL" id="AUV65404.1"/>
    </source>
</evidence>
<evidence type="ECO:0000256" key="2">
    <source>
        <dbReference type="ARBA" id="ARBA00022801"/>
    </source>
</evidence>
<comment type="function">
    <text evidence="4">Nuclease that cleaves host 2',3'-cGAMP.</text>
</comment>
<feature type="active site" description="Shared with catalytic histidine of dimeric partner" evidence="4">
    <location>
        <position position="214"/>
    </location>
</feature>
<keyword evidence="2 4" id="KW-0378">Hydrolase</keyword>
<dbReference type="GO" id="GO:0004518">
    <property type="term" value="F:nuclease activity"/>
    <property type="evidence" value="ECO:0007669"/>
    <property type="project" value="UniProtKB-UniRule"/>
</dbReference>
<name>A0A2K9VSI3_9ABAC</name>
<comment type="subunit">
    <text evidence="4">Homodimer.</text>
</comment>
<keyword evidence="6" id="KW-1185">Reference proteome</keyword>
<evidence type="ECO:0000256" key="4">
    <source>
        <dbReference type="HAMAP-Rule" id="MF_04143"/>
    </source>
</evidence>
<feature type="site" description="Substrate binding" evidence="4">
    <location>
        <position position="262"/>
    </location>
</feature>
<evidence type="ECO:0000256" key="1">
    <source>
        <dbReference type="ARBA" id="ARBA00022722"/>
    </source>
</evidence>
<feature type="site" description="Substrate binding" evidence="4">
    <location>
        <position position="260"/>
    </location>
</feature>
<dbReference type="EMBL" id="MF375894">
    <property type="protein sequence ID" value="AUV65404.1"/>
    <property type="molecule type" value="Genomic_DNA"/>
</dbReference>
<feature type="active site" description="Proton acceptor; shared with catalytic histidine of dimeric partner" evidence="4">
    <location>
        <position position="218"/>
    </location>
</feature>
<dbReference type="InterPro" id="IPR006853">
    <property type="entry name" value="Poxin_vir"/>
</dbReference>
<evidence type="ECO:0000256" key="3">
    <source>
        <dbReference type="ARBA" id="ARBA00023932"/>
    </source>
</evidence>
<dbReference type="RefSeq" id="YP_009666799.1">
    <property type="nucleotide sequence ID" value="NC_043530.1"/>
</dbReference>
<dbReference type="Proteomes" id="UP000297194">
    <property type="component" value="Segment"/>
</dbReference>
<comment type="domain">
    <text evidence="4">The substrate binding site is formed by the N-terminus of a monomer and the C-terminus of the opposite monomer.</text>
</comment>
<dbReference type="HAMAP" id="MF_04143">
    <property type="entry name" value="Poxins"/>
    <property type="match status" value="1"/>
</dbReference>
<dbReference type="GeneID" id="40527079"/>
<dbReference type="GO" id="GO:0061507">
    <property type="term" value="F:2',3'-cyclic GMP-AMP binding"/>
    <property type="evidence" value="ECO:0007669"/>
    <property type="project" value="UniProtKB-UniRule"/>
</dbReference>
<organism evidence="5 6">
    <name type="scientific">Mythimna unipuncta nucleopolyhedrovirus</name>
    <dbReference type="NCBI Taxonomy" id="447897"/>
    <lineage>
        <taxon>Viruses</taxon>
        <taxon>Viruses incertae sedis</taxon>
        <taxon>Naldaviricetes</taxon>
        <taxon>Lefavirales</taxon>
        <taxon>Baculoviridae</taxon>
        <taxon>Alphabaculovirus</taxon>
    </lineage>
</organism>
<reference evidence="5" key="1">
    <citation type="journal article" date="2017" name="Virus Genes">
        <title>The complete genome sequence of a third distinct baculovirus isolated from the true armyworm, Mythimna unipuncta, contains two copies of the lef-7 gene.</title>
        <authorList>
            <person name="Harrison R.L."/>
            <person name="Mowery J.D."/>
            <person name="Rowley D.L."/>
            <person name="Bauchan G.R."/>
            <person name="Theilmann D.A."/>
            <person name="Rohrmann G.F."/>
            <person name="Erlandson M.A."/>
        </authorList>
    </citation>
    <scope>NUCLEOTIDE SEQUENCE [LARGE SCALE GENOMIC DNA]</scope>
    <source>
        <strain evidence="5">#7</strain>
    </source>
</reference>
<protein>
    <submittedName>
        <fullName evidence="5">P26</fullName>
    </submittedName>
</protein>
<comment type="caution">
    <text evidence="4">Lacks conserved residue(s) required for the propagation of feature annotation.</text>
</comment>
<dbReference type="GO" id="GO:0016787">
    <property type="term" value="F:hydrolase activity"/>
    <property type="evidence" value="ECO:0007669"/>
    <property type="project" value="UniProtKB-KW"/>
</dbReference>
<feature type="active site" description="Proton donor" evidence="4">
    <location>
        <position position="77"/>
    </location>
</feature>
<accession>A0A2K9VSI3</accession>
<keyword evidence="1 4" id="KW-0540">Nuclease</keyword>
<dbReference type="KEGG" id="vg:40527079"/>
<dbReference type="Pfam" id="PF04766">
    <property type="entry name" value="Baculo_p26"/>
    <property type="match status" value="1"/>
</dbReference>
<feature type="site" description="Substrate binding" evidence="4">
    <location>
        <position position="124"/>
    </location>
</feature>
<evidence type="ECO:0000313" key="6">
    <source>
        <dbReference type="Proteomes" id="UP000297194"/>
    </source>
</evidence>